<name>A0A4R3YD33_9PROT</name>
<sequence>MKEQPKKLLAVIEFLSHAKFPALYKMLGFEVVAEYQVRKAVALLRKMKPDVIVADFYFQSDFRDRLSNLESLLAVAQTMKETRILVFYDPQDAPALEKVRQRMHIDIAMPTPATDAAIKAVLEKWL</sequence>
<organism evidence="1 2">
    <name type="scientific">Sulfurirhabdus autotrophica</name>
    <dbReference type="NCBI Taxonomy" id="1706046"/>
    <lineage>
        <taxon>Bacteria</taxon>
        <taxon>Pseudomonadati</taxon>
        <taxon>Pseudomonadota</taxon>
        <taxon>Betaproteobacteria</taxon>
        <taxon>Nitrosomonadales</taxon>
        <taxon>Sulfuricellaceae</taxon>
        <taxon>Sulfurirhabdus</taxon>
    </lineage>
</organism>
<keyword evidence="2" id="KW-1185">Reference proteome</keyword>
<evidence type="ECO:0008006" key="3">
    <source>
        <dbReference type="Google" id="ProtNLM"/>
    </source>
</evidence>
<protein>
    <recommendedName>
        <fullName evidence="3">Response regulatory domain-containing protein</fullName>
    </recommendedName>
</protein>
<reference evidence="1 2" key="1">
    <citation type="submission" date="2019-03" db="EMBL/GenBank/DDBJ databases">
        <title>Genomic Encyclopedia of Type Strains, Phase IV (KMG-IV): sequencing the most valuable type-strain genomes for metagenomic binning, comparative biology and taxonomic classification.</title>
        <authorList>
            <person name="Goeker M."/>
        </authorList>
    </citation>
    <scope>NUCLEOTIDE SEQUENCE [LARGE SCALE GENOMIC DNA]</scope>
    <source>
        <strain evidence="1 2">DSM 100309</strain>
    </source>
</reference>
<dbReference type="Proteomes" id="UP000295367">
    <property type="component" value="Unassembled WGS sequence"/>
</dbReference>
<evidence type="ECO:0000313" key="1">
    <source>
        <dbReference type="EMBL" id="TCV89008.1"/>
    </source>
</evidence>
<dbReference type="OrthoDB" id="9792877at2"/>
<accession>A0A4R3YD33</accession>
<gene>
    <name evidence="1" type="ORF">EDC63_10380</name>
</gene>
<dbReference type="EMBL" id="SMCO01000003">
    <property type="protein sequence ID" value="TCV89008.1"/>
    <property type="molecule type" value="Genomic_DNA"/>
</dbReference>
<dbReference type="RefSeq" id="WP_124945960.1">
    <property type="nucleotide sequence ID" value="NZ_BHVT01000020.1"/>
</dbReference>
<dbReference type="AlphaFoldDB" id="A0A4R3YD33"/>
<evidence type="ECO:0000313" key="2">
    <source>
        <dbReference type="Proteomes" id="UP000295367"/>
    </source>
</evidence>
<proteinExistence type="predicted"/>
<comment type="caution">
    <text evidence="1">The sequence shown here is derived from an EMBL/GenBank/DDBJ whole genome shotgun (WGS) entry which is preliminary data.</text>
</comment>